<feature type="compositionally biased region" description="Gly residues" evidence="1">
    <location>
        <begin position="28"/>
        <end position="38"/>
    </location>
</feature>
<feature type="compositionally biased region" description="Basic residues" evidence="1">
    <location>
        <begin position="47"/>
        <end position="57"/>
    </location>
</feature>
<evidence type="ECO:0000256" key="1">
    <source>
        <dbReference type="SAM" id="MobiDB-lite"/>
    </source>
</evidence>
<organism evidence="2 3">
    <name type="scientific">Punica granatum</name>
    <name type="common">Pomegranate</name>
    <dbReference type="NCBI Taxonomy" id="22663"/>
    <lineage>
        <taxon>Eukaryota</taxon>
        <taxon>Viridiplantae</taxon>
        <taxon>Streptophyta</taxon>
        <taxon>Embryophyta</taxon>
        <taxon>Tracheophyta</taxon>
        <taxon>Spermatophyta</taxon>
        <taxon>Magnoliopsida</taxon>
        <taxon>eudicotyledons</taxon>
        <taxon>Gunneridae</taxon>
        <taxon>Pentapetalae</taxon>
        <taxon>rosids</taxon>
        <taxon>malvids</taxon>
        <taxon>Myrtales</taxon>
        <taxon>Lythraceae</taxon>
        <taxon>Punica</taxon>
    </lineage>
</organism>
<comment type="caution">
    <text evidence="2">The sequence shown here is derived from an EMBL/GenBank/DDBJ whole genome shotgun (WGS) entry which is preliminary data.</text>
</comment>
<accession>A0A2I0IYU7</accession>
<keyword evidence="3" id="KW-1185">Reference proteome</keyword>
<evidence type="ECO:0000313" key="2">
    <source>
        <dbReference type="EMBL" id="PKI49154.1"/>
    </source>
</evidence>
<sequence>MEGVGLGRAPSGRPLPSPSEAARECSGEKGGQIGGRGTPSGCYPPRGSRRTHLKHLAKSLGGQVAGERAPTPDLYSSPSPLLSL</sequence>
<gene>
    <name evidence="2" type="ORF">CRG98_030500</name>
</gene>
<feature type="compositionally biased region" description="Low complexity" evidence="1">
    <location>
        <begin position="71"/>
        <end position="84"/>
    </location>
</feature>
<dbReference type="EMBL" id="PGOL01002275">
    <property type="protein sequence ID" value="PKI49154.1"/>
    <property type="molecule type" value="Genomic_DNA"/>
</dbReference>
<reference evidence="2 3" key="1">
    <citation type="submission" date="2017-11" db="EMBL/GenBank/DDBJ databases">
        <title>De-novo sequencing of pomegranate (Punica granatum L.) genome.</title>
        <authorList>
            <person name="Akparov Z."/>
            <person name="Amiraslanov A."/>
            <person name="Hajiyeva S."/>
            <person name="Abbasov M."/>
            <person name="Kaur K."/>
            <person name="Hamwieh A."/>
            <person name="Solovyev V."/>
            <person name="Salamov A."/>
            <person name="Braich B."/>
            <person name="Kosarev P."/>
            <person name="Mahmoud A."/>
            <person name="Hajiyev E."/>
            <person name="Babayeva S."/>
            <person name="Izzatullayeva V."/>
            <person name="Mammadov A."/>
            <person name="Mammadov A."/>
            <person name="Sharifova S."/>
            <person name="Ojaghi J."/>
            <person name="Eynullazada K."/>
            <person name="Bayramov B."/>
            <person name="Abdulazimova A."/>
            <person name="Shahmuradov I."/>
        </authorList>
    </citation>
    <scope>NUCLEOTIDE SEQUENCE [LARGE SCALE GENOMIC DNA]</scope>
    <source>
        <strain evidence="3">cv. AG2017</strain>
        <tissue evidence="2">Leaf</tissue>
    </source>
</reference>
<protein>
    <submittedName>
        <fullName evidence="2">Uncharacterized protein</fullName>
    </submittedName>
</protein>
<proteinExistence type="predicted"/>
<name>A0A2I0IYU7_PUNGR</name>
<dbReference type="Proteomes" id="UP000233551">
    <property type="component" value="Unassembled WGS sequence"/>
</dbReference>
<feature type="region of interest" description="Disordered" evidence="1">
    <location>
        <begin position="1"/>
        <end position="84"/>
    </location>
</feature>
<evidence type="ECO:0000313" key="3">
    <source>
        <dbReference type="Proteomes" id="UP000233551"/>
    </source>
</evidence>
<dbReference type="AlphaFoldDB" id="A0A2I0IYU7"/>